<dbReference type="PANTHER" id="PTHR34984:SF1">
    <property type="entry name" value="CARBON STORAGE REGULATOR"/>
    <property type="match status" value="1"/>
</dbReference>
<dbReference type="AlphaFoldDB" id="A0A9D1Z1P9"/>
<dbReference type="EMBL" id="DXCX01000011">
    <property type="protein sequence ID" value="HIY72469.1"/>
    <property type="molecule type" value="Genomic_DNA"/>
</dbReference>
<dbReference type="Gene3D" id="2.60.40.4380">
    <property type="entry name" value="Translational regulator CsrA"/>
    <property type="match status" value="1"/>
</dbReference>
<dbReference type="GO" id="GO:0006402">
    <property type="term" value="P:mRNA catabolic process"/>
    <property type="evidence" value="ECO:0007669"/>
    <property type="project" value="InterPro"/>
</dbReference>
<dbReference type="PANTHER" id="PTHR34984">
    <property type="entry name" value="CARBON STORAGE REGULATOR"/>
    <property type="match status" value="1"/>
</dbReference>
<evidence type="ECO:0000256" key="2">
    <source>
        <dbReference type="ARBA" id="ARBA00022491"/>
    </source>
</evidence>
<keyword evidence="2 6" id="KW-0678">Repressor</keyword>
<dbReference type="GO" id="GO:0048027">
    <property type="term" value="F:mRNA 5'-UTR binding"/>
    <property type="evidence" value="ECO:0007669"/>
    <property type="project" value="UniProtKB-UniRule"/>
</dbReference>
<protein>
    <recommendedName>
        <fullName evidence="6">Translational regulator CsrA</fullName>
    </recommendedName>
</protein>
<dbReference type="GO" id="GO:0044781">
    <property type="term" value="P:bacterial-type flagellum organization"/>
    <property type="evidence" value="ECO:0007669"/>
    <property type="project" value="UniProtKB-KW"/>
</dbReference>
<dbReference type="HAMAP" id="MF_00167">
    <property type="entry name" value="CsrA"/>
    <property type="match status" value="1"/>
</dbReference>
<comment type="caution">
    <text evidence="7">The sequence shown here is derived from an EMBL/GenBank/DDBJ whole genome shotgun (WGS) entry which is preliminary data.</text>
</comment>
<comment type="similarity">
    <text evidence="6">Belongs to the CsrA/RsmA family.</text>
</comment>
<dbReference type="GO" id="GO:0045947">
    <property type="term" value="P:negative regulation of translational initiation"/>
    <property type="evidence" value="ECO:0007669"/>
    <property type="project" value="UniProtKB-UniRule"/>
</dbReference>
<evidence type="ECO:0000256" key="4">
    <source>
        <dbReference type="ARBA" id="ARBA00022845"/>
    </source>
</evidence>
<dbReference type="GO" id="GO:0005829">
    <property type="term" value="C:cytosol"/>
    <property type="evidence" value="ECO:0007669"/>
    <property type="project" value="TreeGrafter"/>
</dbReference>
<dbReference type="SUPFAM" id="SSF117130">
    <property type="entry name" value="CsrA-like"/>
    <property type="match status" value="1"/>
</dbReference>
<sequence>MLILRRKMGESFLVGDQIRVTILDMEANGTVNIGIDAPKDVLILRSELRQATSANQDAAQSPSTQAVEALFSALSLGQSPAASPQSPDHRP</sequence>
<comment type="subcellular location">
    <subcellularLocation>
        <location evidence="6">Cytoplasm</location>
    </subcellularLocation>
</comment>
<dbReference type="InterPro" id="IPR036107">
    <property type="entry name" value="CsrA_sf"/>
</dbReference>
<accession>A0A9D1Z1P9</accession>
<keyword evidence="5 6" id="KW-0694">RNA-binding</keyword>
<dbReference type="InterPro" id="IPR003751">
    <property type="entry name" value="CsrA"/>
</dbReference>
<evidence type="ECO:0000256" key="5">
    <source>
        <dbReference type="ARBA" id="ARBA00022884"/>
    </source>
</evidence>
<reference evidence="7" key="1">
    <citation type="journal article" date="2021" name="PeerJ">
        <title>Extensive microbial diversity within the chicken gut microbiome revealed by metagenomics and culture.</title>
        <authorList>
            <person name="Gilroy R."/>
            <person name="Ravi A."/>
            <person name="Getino M."/>
            <person name="Pursley I."/>
            <person name="Horton D.L."/>
            <person name="Alikhan N.F."/>
            <person name="Baker D."/>
            <person name="Gharbi K."/>
            <person name="Hall N."/>
            <person name="Watson M."/>
            <person name="Adriaenssens E.M."/>
            <person name="Foster-Nyarko E."/>
            <person name="Jarju S."/>
            <person name="Secka A."/>
            <person name="Antonio M."/>
            <person name="Oren A."/>
            <person name="Chaudhuri R.R."/>
            <person name="La Ragione R."/>
            <person name="Hildebrand F."/>
            <person name="Pallen M.J."/>
        </authorList>
    </citation>
    <scope>NUCLEOTIDE SEQUENCE</scope>
    <source>
        <strain evidence="7">CHK33-7979</strain>
    </source>
</reference>
<proteinExistence type="inferred from homology"/>
<keyword evidence="3 6" id="KW-1005">Bacterial flagellum biogenesis</keyword>
<dbReference type="GO" id="GO:0006109">
    <property type="term" value="P:regulation of carbohydrate metabolic process"/>
    <property type="evidence" value="ECO:0007669"/>
    <property type="project" value="InterPro"/>
</dbReference>
<dbReference type="Pfam" id="PF02599">
    <property type="entry name" value="CsrA"/>
    <property type="match status" value="1"/>
</dbReference>
<keyword evidence="1 6" id="KW-0963">Cytoplasm</keyword>
<gene>
    <name evidence="6" type="primary">csrA</name>
    <name evidence="7" type="ORF">H9826_00655</name>
</gene>
<evidence type="ECO:0000256" key="6">
    <source>
        <dbReference type="HAMAP-Rule" id="MF_00167"/>
    </source>
</evidence>
<evidence type="ECO:0000256" key="1">
    <source>
        <dbReference type="ARBA" id="ARBA00022490"/>
    </source>
</evidence>
<name>A0A9D1Z1P9_9FIRM</name>
<dbReference type="Proteomes" id="UP000886824">
    <property type="component" value="Unassembled WGS sequence"/>
</dbReference>
<organism evidence="7 8">
    <name type="scientific">Candidatus Intestinimonas merdavium</name>
    <dbReference type="NCBI Taxonomy" id="2838622"/>
    <lineage>
        <taxon>Bacteria</taxon>
        <taxon>Bacillati</taxon>
        <taxon>Bacillota</taxon>
        <taxon>Clostridia</taxon>
        <taxon>Eubacteriales</taxon>
        <taxon>Intestinimonas</taxon>
    </lineage>
</organism>
<comment type="subunit">
    <text evidence="6">Homodimer; the beta-strands of each monomer intercalate to form a hydrophobic core, while the alpha-helices form wings that extend away from the core.</text>
</comment>
<evidence type="ECO:0000313" key="7">
    <source>
        <dbReference type="EMBL" id="HIY72469.1"/>
    </source>
</evidence>
<evidence type="ECO:0000256" key="3">
    <source>
        <dbReference type="ARBA" id="ARBA00022795"/>
    </source>
</evidence>
<evidence type="ECO:0000313" key="8">
    <source>
        <dbReference type="Proteomes" id="UP000886824"/>
    </source>
</evidence>
<comment type="function">
    <text evidence="6">A translational regulator that binds mRNA to regulate translation initiation and/or mRNA stability. Usually binds in the 5'-UTR at or near the Shine-Dalgarno sequence preventing ribosome-binding, thus repressing translation. Its main target seems to be the major flagellin gene, while its function is anatagonized by FliW.</text>
</comment>
<dbReference type="GO" id="GO:1902208">
    <property type="term" value="P:regulation of bacterial-type flagellum assembly"/>
    <property type="evidence" value="ECO:0007669"/>
    <property type="project" value="UniProtKB-UniRule"/>
</dbReference>
<reference evidence="7" key="2">
    <citation type="submission" date="2021-04" db="EMBL/GenBank/DDBJ databases">
        <authorList>
            <person name="Gilroy R."/>
        </authorList>
    </citation>
    <scope>NUCLEOTIDE SEQUENCE</scope>
    <source>
        <strain evidence="7">CHK33-7979</strain>
    </source>
</reference>
<keyword evidence="4 6" id="KW-0810">Translation regulation</keyword>